<protein>
    <submittedName>
        <fullName evidence="1">Uncharacterized protein</fullName>
    </submittedName>
</protein>
<keyword evidence="2" id="KW-1185">Reference proteome</keyword>
<dbReference type="HOGENOM" id="CLU_1644797_0_0_1"/>
<accession>A0A0C9VWT8</accession>
<evidence type="ECO:0000313" key="2">
    <source>
        <dbReference type="Proteomes" id="UP000054279"/>
    </source>
</evidence>
<proteinExistence type="predicted"/>
<dbReference type="AlphaFoldDB" id="A0A0C9VWT8"/>
<evidence type="ECO:0000313" key="1">
    <source>
        <dbReference type="EMBL" id="KIJ42831.1"/>
    </source>
</evidence>
<dbReference type="OrthoDB" id="2337740at2759"/>
<name>A0A0C9VWT8_SPHS4</name>
<organism evidence="1 2">
    <name type="scientific">Sphaerobolus stellatus (strain SS14)</name>
    <dbReference type="NCBI Taxonomy" id="990650"/>
    <lineage>
        <taxon>Eukaryota</taxon>
        <taxon>Fungi</taxon>
        <taxon>Dikarya</taxon>
        <taxon>Basidiomycota</taxon>
        <taxon>Agaricomycotina</taxon>
        <taxon>Agaricomycetes</taxon>
        <taxon>Phallomycetidae</taxon>
        <taxon>Geastrales</taxon>
        <taxon>Sphaerobolaceae</taxon>
        <taxon>Sphaerobolus</taxon>
    </lineage>
</organism>
<gene>
    <name evidence="1" type="ORF">M422DRAFT_253924</name>
</gene>
<sequence length="161" mass="18337">MQESRNLDAVREWLDTRINEGFNQKAIKAMLRMSSEELAELKVDNTSLPYSIKISAQDIYNTVRRKAKHETILAPEIGESVKLWMEQLRGTGWSTLYELTPGEEGCSGYTLAFVSPWQKKLIGEYAGTAWEKNITSKITFKGVHGKEARAELLKDLRDVLE</sequence>
<dbReference type="EMBL" id="KN837127">
    <property type="protein sequence ID" value="KIJ42831.1"/>
    <property type="molecule type" value="Genomic_DNA"/>
</dbReference>
<reference evidence="1 2" key="1">
    <citation type="submission" date="2014-06" db="EMBL/GenBank/DDBJ databases">
        <title>Evolutionary Origins and Diversification of the Mycorrhizal Mutualists.</title>
        <authorList>
            <consortium name="DOE Joint Genome Institute"/>
            <consortium name="Mycorrhizal Genomics Consortium"/>
            <person name="Kohler A."/>
            <person name="Kuo A."/>
            <person name="Nagy L.G."/>
            <person name="Floudas D."/>
            <person name="Copeland A."/>
            <person name="Barry K.W."/>
            <person name="Cichocki N."/>
            <person name="Veneault-Fourrey C."/>
            <person name="LaButti K."/>
            <person name="Lindquist E.A."/>
            <person name="Lipzen A."/>
            <person name="Lundell T."/>
            <person name="Morin E."/>
            <person name="Murat C."/>
            <person name="Riley R."/>
            <person name="Ohm R."/>
            <person name="Sun H."/>
            <person name="Tunlid A."/>
            <person name="Henrissat B."/>
            <person name="Grigoriev I.V."/>
            <person name="Hibbett D.S."/>
            <person name="Martin F."/>
        </authorList>
    </citation>
    <scope>NUCLEOTIDE SEQUENCE [LARGE SCALE GENOMIC DNA]</scope>
    <source>
        <strain evidence="1 2">SS14</strain>
    </source>
</reference>
<dbReference type="Proteomes" id="UP000054279">
    <property type="component" value="Unassembled WGS sequence"/>
</dbReference>